<accession>A0ABR0JV20</accession>
<evidence type="ECO:0000256" key="2">
    <source>
        <dbReference type="ARBA" id="ARBA00010139"/>
    </source>
</evidence>
<gene>
    <name evidence="6" type="ORF">LTR24_010366</name>
</gene>
<evidence type="ECO:0008006" key="8">
    <source>
        <dbReference type="Google" id="ProtNLM"/>
    </source>
</evidence>
<dbReference type="SUPFAM" id="SSF51905">
    <property type="entry name" value="FAD/NAD(P)-binding domain"/>
    <property type="match status" value="2"/>
</dbReference>
<protein>
    <recommendedName>
        <fullName evidence="8">Flavin-containing monooxygenase</fullName>
    </recommendedName>
</protein>
<dbReference type="Gene3D" id="3.50.50.60">
    <property type="entry name" value="FAD/NAD(P)-binding domain"/>
    <property type="match status" value="2"/>
</dbReference>
<dbReference type="InterPro" id="IPR036188">
    <property type="entry name" value="FAD/NAD-bd_sf"/>
</dbReference>
<comment type="similarity">
    <text evidence="2">Belongs to the FAD-binding monooxygenase family.</text>
</comment>
<comment type="caution">
    <text evidence="6">The sequence shown here is derived from an EMBL/GenBank/DDBJ whole genome shotgun (WGS) entry which is preliminary data.</text>
</comment>
<proteinExistence type="inferred from homology"/>
<dbReference type="InterPro" id="IPR020946">
    <property type="entry name" value="Flavin_mOase-like"/>
</dbReference>
<evidence type="ECO:0000256" key="1">
    <source>
        <dbReference type="ARBA" id="ARBA00001974"/>
    </source>
</evidence>
<keyword evidence="5" id="KW-0560">Oxidoreductase</keyword>
<reference evidence="6 7" key="1">
    <citation type="submission" date="2023-08" db="EMBL/GenBank/DDBJ databases">
        <title>Black Yeasts Isolated from many extreme environments.</title>
        <authorList>
            <person name="Coleine C."/>
            <person name="Stajich J.E."/>
            <person name="Selbmann L."/>
        </authorList>
    </citation>
    <scope>NUCLEOTIDE SEQUENCE [LARGE SCALE GENOMIC DNA]</scope>
    <source>
        <strain evidence="6 7">CCFEE 5885</strain>
    </source>
</reference>
<evidence type="ECO:0000313" key="7">
    <source>
        <dbReference type="Proteomes" id="UP001345013"/>
    </source>
</evidence>
<evidence type="ECO:0000256" key="4">
    <source>
        <dbReference type="ARBA" id="ARBA00022827"/>
    </source>
</evidence>
<dbReference type="EMBL" id="JAVRRG010000314">
    <property type="protein sequence ID" value="KAK5073319.1"/>
    <property type="molecule type" value="Genomic_DNA"/>
</dbReference>
<name>A0ABR0JV20_9EURO</name>
<keyword evidence="3" id="KW-0285">Flavoprotein</keyword>
<evidence type="ECO:0000256" key="5">
    <source>
        <dbReference type="ARBA" id="ARBA00023002"/>
    </source>
</evidence>
<dbReference type="Pfam" id="PF00743">
    <property type="entry name" value="FMO-like"/>
    <property type="match status" value="1"/>
</dbReference>
<evidence type="ECO:0000256" key="3">
    <source>
        <dbReference type="ARBA" id="ARBA00022630"/>
    </source>
</evidence>
<evidence type="ECO:0000313" key="6">
    <source>
        <dbReference type="EMBL" id="KAK5073319.1"/>
    </source>
</evidence>
<comment type="cofactor">
    <cofactor evidence="1">
        <name>FAD</name>
        <dbReference type="ChEBI" id="CHEBI:57692"/>
    </cofactor>
</comment>
<keyword evidence="4" id="KW-0274">FAD</keyword>
<dbReference type="PANTHER" id="PTHR42877">
    <property type="entry name" value="L-ORNITHINE N(5)-MONOOXYGENASE-RELATED"/>
    <property type="match status" value="1"/>
</dbReference>
<sequence length="614" mass="69222">MVPRPSFDPTPYTHPLISERAIDEPRPLRIIYIGAGISGIVAAIVFPKYAPTIDLAIYDKNADVGGTWFENRYPGVACDIPAHSYQLSFESDVDWSAFYAGGSEILRYWQKVARKYDVRRYMRFSCRCVGARWDEGERKWNVKFERVDEKGDVVEEFEDVGDVLITGTGVLNQWKWPDISGLKDFKGKLMHSASYDDSYDVTDKSIAVIGAGSSGIQVVPTLQKKVKHMDHYVRGKTWIAASFGHELVEARNNGQDGNFTYTDEEKEAWRKDRASYVRYRKALEVGMQGGFAVTHRDTPEHKQAREVFDKGMRERLKKKPEVVEHMLPDFPPLCRRLTPGPGYLEALCAENVDVIPQPIDHIDENGIVSKDGKHRAVDAIICATGFDTSFQGRFPVIGRGGQNLQDRYATRPETYLSVCTDGFPNYFQSLGPNSGLGNGNLLMLIEAVQHYVGQILRKLSTENVKTIEPKAKVVRNFTDYCDAFFKRTVFSAECGSWYKTSPPGTDPSQRGKGRVTALWPGSSIHAIKALEKVRWEDYEMSTVDDNEFGWFGDGWGIAEKEQDAEGLSWYLNGTRFLHEDLPDPERVDGDNIQANGLKKGEIDTNVKTPEVFST</sequence>
<dbReference type="PANTHER" id="PTHR42877:SF7">
    <property type="entry name" value="FLAVIN-BINDING MONOOXYGENASE-RELATED"/>
    <property type="match status" value="1"/>
</dbReference>
<dbReference type="Proteomes" id="UP001345013">
    <property type="component" value="Unassembled WGS sequence"/>
</dbReference>
<organism evidence="6 7">
    <name type="scientific">Lithohypha guttulata</name>
    <dbReference type="NCBI Taxonomy" id="1690604"/>
    <lineage>
        <taxon>Eukaryota</taxon>
        <taxon>Fungi</taxon>
        <taxon>Dikarya</taxon>
        <taxon>Ascomycota</taxon>
        <taxon>Pezizomycotina</taxon>
        <taxon>Eurotiomycetes</taxon>
        <taxon>Chaetothyriomycetidae</taxon>
        <taxon>Chaetothyriales</taxon>
        <taxon>Trichomeriaceae</taxon>
        <taxon>Lithohypha</taxon>
    </lineage>
</organism>
<keyword evidence="7" id="KW-1185">Reference proteome</keyword>
<dbReference type="InterPro" id="IPR051209">
    <property type="entry name" value="FAD-bind_Monooxygenase_sf"/>
</dbReference>